<accession>A0AAD8PM92</accession>
<keyword evidence="7" id="KW-1185">Reference proteome</keyword>
<evidence type="ECO:0000256" key="3">
    <source>
        <dbReference type="ARBA" id="ARBA00022833"/>
    </source>
</evidence>
<evidence type="ECO:0000313" key="7">
    <source>
        <dbReference type="Proteomes" id="UP001230504"/>
    </source>
</evidence>
<dbReference type="InterPro" id="IPR013087">
    <property type="entry name" value="Znf_C2H2_type"/>
</dbReference>
<feature type="domain" description="C2H2-type" evidence="5">
    <location>
        <begin position="3"/>
        <end position="33"/>
    </location>
</feature>
<keyword evidence="1" id="KW-0479">Metal-binding</keyword>
<dbReference type="RefSeq" id="XP_060408502.1">
    <property type="nucleotide sequence ID" value="XM_060561673.1"/>
</dbReference>
<dbReference type="EMBL" id="JAHLJV010000105">
    <property type="protein sequence ID" value="KAK1572711.1"/>
    <property type="molecule type" value="Genomic_DNA"/>
</dbReference>
<dbReference type="PANTHER" id="PTHR38846:SF1">
    <property type="entry name" value="C3H1-TYPE DOMAIN-CONTAINING PROTEIN"/>
    <property type="match status" value="1"/>
</dbReference>
<evidence type="ECO:0000256" key="1">
    <source>
        <dbReference type="ARBA" id="ARBA00022723"/>
    </source>
</evidence>
<dbReference type="GeneID" id="85445913"/>
<keyword evidence="3" id="KW-0862">Zinc</keyword>
<dbReference type="PANTHER" id="PTHR38846">
    <property type="entry name" value="C3H1-TYPE DOMAIN-CONTAINING PROTEIN"/>
    <property type="match status" value="1"/>
</dbReference>
<proteinExistence type="predicted"/>
<feature type="domain" description="C2H2-type" evidence="5">
    <location>
        <begin position="32"/>
        <end position="58"/>
    </location>
</feature>
<evidence type="ECO:0000259" key="5">
    <source>
        <dbReference type="PROSITE" id="PS50157"/>
    </source>
</evidence>
<sequence length="230" mass="26861">MAFHCNVCDRSFGTEEALQQHLRNSPVHAPSFECETCNRSFGSEEALQQHLRDSPVHTLSFECETCNRSFNNNEALQQHLRDSPAHRQNIETPLDAFFHSYPTHMGWHHDQHKSPNPWNEYQEALKKEMEMWMGAEDNLTAWHVLCRAIDIKPLPNTCEGCEKATRRTHVNIIDLMHYQRSNKGRVQTFHNVQELRAYTLKTRKIFPNTLGSSSSVVLRHLLRYMFRTSS</sequence>
<gene>
    <name evidence="6" type="ORF">LY79DRAFT_594331</name>
</gene>
<dbReference type="GO" id="GO:0008270">
    <property type="term" value="F:zinc ion binding"/>
    <property type="evidence" value="ECO:0007669"/>
    <property type="project" value="UniProtKB-KW"/>
</dbReference>
<evidence type="ECO:0000256" key="4">
    <source>
        <dbReference type="PROSITE-ProRule" id="PRU00042"/>
    </source>
</evidence>
<dbReference type="Gene3D" id="3.30.160.60">
    <property type="entry name" value="Classic Zinc Finger"/>
    <property type="match status" value="2"/>
</dbReference>
<comment type="caution">
    <text evidence="6">The sequence shown here is derived from an EMBL/GenBank/DDBJ whole genome shotgun (WGS) entry which is preliminary data.</text>
</comment>
<reference evidence="6" key="1">
    <citation type="submission" date="2021-06" db="EMBL/GenBank/DDBJ databases">
        <title>Comparative genomics, transcriptomics and evolutionary studies reveal genomic signatures of adaptation to plant cell wall in hemibiotrophic fungi.</title>
        <authorList>
            <consortium name="DOE Joint Genome Institute"/>
            <person name="Baroncelli R."/>
            <person name="Diaz J.F."/>
            <person name="Benocci T."/>
            <person name="Peng M."/>
            <person name="Battaglia E."/>
            <person name="Haridas S."/>
            <person name="Andreopoulos W."/>
            <person name="Labutti K."/>
            <person name="Pangilinan J."/>
            <person name="Floch G.L."/>
            <person name="Makela M.R."/>
            <person name="Henrissat B."/>
            <person name="Grigoriev I.V."/>
            <person name="Crouch J.A."/>
            <person name="De Vries R.P."/>
            <person name="Sukno S.A."/>
            <person name="Thon M.R."/>
        </authorList>
    </citation>
    <scope>NUCLEOTIDE SEQUENCE</scope>
    <source>
        <strain evidence="6">CBS 125086</strain>
    </source>
</reference>
<organism evidence="6 7">
    <name type="scientific">Colletotrichum navitas</name>
    <dbReference type="NCBI Taxonomy" id="681940"/>
    <lineage>
        <taxon>Eukaryota</taxon>
        <taxon>Fungi</taxon>
        <taxon>Dikarya</taxon>
        <taxon>Ascomycota</taxon>
        <taxon>Pezizomycotina</taxon>
        <taxon>Sordariomycetes</taxon>
        <taxon>Hypocreomycetidae</taxon>
        <taxon>Glomerellales</taxon>
        <taxon>Glomerellaceae</taxon>
        <taxon>Colletotrichum</taxon>
        <taxon>Colletotrichum graminicola species complex</taxon>
    </lineage>
</organism>
<evidence type="ECO:0000256" key="2">
    <source>
        <dbReference type="ARBA" id="ARBA00022771"/>
    </source>
</evidence>
<dbReference type="AlphaFoldDB" id="A0AAD8PM92"/>
<feature type="domain" description="C2H2-type" evidence="5">
    <location>
        <begin position="61"/>
        <end position="91"/>
    </location>
</feature>
<dbReference type="PROSITE" id="PS50157">
    <property type="entry name" value="ZINC_FINGER_C2H2_2"/>
    <property type="match status" value="3"/>
</dbReference>
<dbReference type="SUPFAM" id="SSF57667">
    <property type="entry name" value="beta-beta-alpha zinc fingers"/>
    <property type="match status" value="2"/>
</dbReference>
<dbReference type="InterPro" id="IPR036236">
    <property type="entry name" value="Znf_C2H2_sf"/>
</dbReference>
<protein>
    <recommendedName>
        <fullName evidence="5">C2H2-type domain-containing protein</fullName>
    </recommendedName>
</protein>
<dbReference type="InterPro" id="IPR022755">
    <property type="entry name" value="Znf_C2H2_jaz"/>
</dbReference>
<dbReference type="Pfam" id="PF12171">
    <property type="entry name" value="zf-C2H2_jaz"/>
    <property type="match status" value="1"/>
</dbReference>
<name>A0AAD8PM92_9PEZI</name>
<dbReference type="Pfam" id="PF12874">
    <property type="entry name" value="zf-met"/>
    <property type="match status" value="2"/>
</dbReference>
<keyword evidence="2 4" id="KW-0863">Zinc-finger</keyword>
<dbReference type="Proteomes" id="UP001230504">
    <property type="component" value="Unassembled WGS sequence"/>
</dbReference>
<evidence type="ECO:0000313" key="6">
    <source>
        <dbReference type="EMBL" id="KAK1572711.1"/>
    </source>
</evidence>
<dbReference type="SMART" id="SM00355">
    <property type="entry name" value="ZnF_C2H2"/>
    <property type="match status" value="3"/>
</dbReference>